<dbReference type="EMBL" id="BNCQ01000044">
    <property type="protein sequence ID" value="GIM12677.1"/>
    <property type="molecule type" value="Genomic_DNA"/>
</dbReference>
<dbReference type="AlphaFoldDB" id="A0A8J4GRW2"/>
<comment type="caution">
    <text evidence="6">The sequence shown here is derived from an EMBL/GenBank/DDBJ whole genome shotgun (WGS) entry which is preliminary data.</text>
</comment>
<dbReference type="InterPro" id="IPR002347">
    <property type="entry name" value="SDR_fam"/>
</dbReference>
<evidence type="ECO:0000313" key="8">
    <source>
        <dbReference type="Proteomes" id="UP000747110"/>
    </source>
</evidence>
<organism evidence="6 7">
    <name type="scientific">Volvox reticuliferus</name>
    <dbReference type="NCBI Taxonomy" id="1737510"/>
    <lineage>
        <taxon>Eukaryota</taxon>
        <taxon>Viridiplantae</taxon>
        <taxon>Chlorophyta</taxon>
        <taxon>core chlorophytes</taxon>
        <taxon>Chlorophyceae</taxon>
        <taxon>CS clade</taxon>
        <taxon>Chlamydomonadales</taxon>
        <taxon>Volvocaceae</taxon>
        <taxon>Volvox</taxon>
    </lineage>
</organism>
<comment type="similarity">
    <text evidence="1 3">Belongs to the short-chain dehydrogenases/reductases (SDR) family.</text>
</comment>
<evidence type="ECO:0000313" key="7">
    <source>
        <dbReference type="Proteomes" id="UP000722791"/>
    </source>
</evidence>
<feature type="compositionally biased region" description="Low complexity" evidence="4">
    <location>
        <begin position="316"/>
        <end position="332"/>
    </location>
</feature>
<dbReference type="InterPro" id="IPR020904">
    <property type="entry name" value="Sc_DH/Rdtase_CS"/>
</dbReference>
<dbReference type="PRINTS" id="PR00080">
    <property type="entry name" value="SDRFAMILY"/>
</dbReference>
<dbReference type="GO" id="GO:0005783">
    <property type="term" value="C:endoplasmic reticulum"/>
    <property type="evidence" value="ECO:0007669"/>
    <property type="project" value="TreeGrafter"/>
</dbReference>
<evidence type="ECO:0000313" key="6">
    <source>
        <dbReference type="EMBL" id="GIM12677.1"/>
    </source>
</evidence>
<dbReference type="GO" id="GO:0016491">
    <property type="term" value="F:oxidoreductase activity"/>
    <property type="evidence" value="ECO:0007669"/>
    <property type="project" value="UniProtKB-KW"/>
</dbReference>
<evidence type="ECO:0000256" key="2">
    <source>
        <dbReference type="ARBA" id="ARBA00023002"/>
    </source>
</evidence>
<evidence type="ECO:0000256" key="4">
    <source>
        <dbReference type="SAM" id="MobiDB-lite"/>
    </source>
</evidence>
<proteinExistence type="inferred from homology"/>
<name>A0A8J4GRW2_9CHLO</name>
<dbReference type="Proteomes" id="UP000747110">
    <property type="component" value="Unassembled WGS sequence"/>
</dbReference>
<dbReference type="OrthoDB" id="2102561at2759"/>
<evidence type="ECO:0000256" key="3">
    <source>
        <dbReference type="RuleBase" id="RU000363"/>
    </source>
</evidence>
<feature type="region of interest" description="Disordered" evidence="4">
    <location>
        <begin position="307"/>
        <end position="332"/>
    </location>
</feature>
<dbReference type="PROSITE" id="PS00061">
    <property type="entry name" value="ADH_SHORT"/>
    <property type="match status" value="1"/>
</dbReference>
<dbReference type="PRINTS" id="PR00081">
    <property type="entry name" value="GDHRDH"/>
</dbReference>
<dbReference type="InterPro" id="IPR036291">
    <property type="entry name" value="NAD(P)-bd_dom_sf"/>
</dbReference>
<dbReference type="Gene3D" id="3.40.50.720">
    <property type="entry name" value="NAD(P)-binding Rossmann-like Domain"/>
    <property type="match status" value="1"/>
</dbReference>
<dbReference type="Pfam" id="PF00106">
    <property type="entry name" value="adh_short"/>
    <property type="match status" value="1"/>
</dbReference>
<keyword evidence="8" id="KW-1185">Reference proteome</keyword>
<dbReference type="Proteomes" id="UP000722791">
    <property type="component" value="Unassembled WGS sequence"/>
</dbReference>
<gene>
    <name evidence="5" type="ORF">Vretifemale_13039</name>
    <name evidence="6" type="ORF">Vretimale_15976</name>
</gene>
<keyword evidence="2" id="KW-0560">Oxidoreductase</keyword>
<dbReference type="PANTHER" id="PTHR44169:SF6">
    <property type="entry name" value="NADPH-DEPENDENT 1-ACYLDIHYDROXYACETONE PHOSPHATE REDUCTASE"/>
    <property type="match status" value="1"/>
</dbReference>
<dbReference type="PANTHER" id="PTHR44169">
    <property type="entry name" value="NADPH-DEPENDENT 1-ACYLDIHYDROXYACETONE PHOSPHATE REDUCTASE"/>
    <property type="match status" value="1"/>
</dbReference>
<dbReference type="EMBL" id="BNCP01000029">
    <property type="protein sequence ID" value="GIL84382.1"/>
    <property type="molecule type" value="Genomic_DNA"/>
</dbReference>
<evidence type="ECO:0000256" key="1">
    <source>
        <dbReference type="ARBA" id="ARBA00006484"/>
    </source>
</evidence>
<accession>A0A8J4GRW2</accession>
<reference evidence="6" key="1">
    <citation type="journal article" date="2021" name="Proc. Natl. Acad. Sci. U.S.A.">
        <title>Three genomes in the algal genus Volvox reveal the fate of a haploid sex-determining region after a transition to homothallism.</title>
        <authorList>
            <person name="Yamamoto K."/>
            <person name="Hamaji T."/>
            <person name="Kawai-Toyooka H."/>
            <person name="Matsuzaki R."/>
            <person name="Takahashi F."/>
            <person name="Nishimura Y."/>
            <person name="Kawachi M."/>
            <person name="Noguchi H."/>
            <person name="Minakuchi Y."/>
            <person name="Umen J.G."/>
            <person name="Toyoda A."/>
            <person name="Nozaki H."/>
        </authorList>
    </citation>
    <scope>NUCLEOTIDE SEQUENCE</scope>
    <source>
        <strain evidence="6">NIES-3785</strain>
        <strain evidence="5">NIES-3786</strain>
    </source>
</reference>
<evidence type="ECO:0000313" key="5">
    <source>
        <dbReference type="EMBL" id="GIL84382.1"/>
    </source>
</evidence>
<dbReference type="SUPFAM" id="SSF51735">
    <property type="entry name" value="NAD(P)-binding Rossmann-fold domains"/>
    <property type="match status" value="1"/>
</dbReference>
<sequence length="332" mass="35307">MSRLDQKPWKVALVTGCDSAEGIGQALCRELVTRGLLVYATGLSLETMASLRDSAPKQIRIMVMDVTCENQVQEIIDKVVAEAGGIDILINNAGIGALAPTIEADLSIGRRVHEVNFWGTWAVCKAAGRHMAARRRGVVVNIGSMASRGHTPFTAAYNTSKAAVESLTHSLRLELMPYGIAVIYAAPTWCRTAIAANSKMPSDAEWRTGLYGAIREHVLRETNAVNAPGAWPPSRIAARIVDAALCNRPPVVVYGGGQYLALGFLAGWVPRWVRDWVIWHRSGLGHLARLLSATTTARTMTTMSSLPPGGATCTNAPPAGAAGSVGGAAEEN</sequence>
<protein>
    <submittedName>
        <fullName evidence="6">Uncharacterized protein</fullName>
    </submittedName>
</protein>